<name>A0A9D4M3Z9_DREPO</name>
<reference evidence="1" key="1">
    <citation type="journal article" date="2019" name="bioRxiv">
        <title>The Genome of the Zebra Mussel, Dreissena polymorpha: A Resource for Invasive Species Research.</title>
        <authorList>
            <person name="McCartney M.A."/>
            <person name="Auch B."/>
            <person name="Kono T."/>
            <person name="Mallez S."/>
            <person name="Zhang Y."/>
            <person name="Obille A."/>
            <person name="Becker A."/>
            <person name="Abrahante J.E."/>
            <person name="Garbe J."/>
            <person name="Badalamenti J.P."/>
            <person name="Herman A."/>
            <person name="Mangelson H."/>
            <person name="Liachko I."/>
            <person name="Sullivan S."/>
            <person name="Sone E.D."/>
            <person name="Koren S."/>
            <person name="Silverstein K.A.T."/>
            <person name="Beckman K.B."/>
            <person name="Gohl D.M."/>
        </authorList>
    </citation>
    <scope>NUCLEOTIDE SEQUENCE</scope>
    <source>
        <strain evidence="1">Duluth1</strain>
        <tissue evidence="1">Whole animal</tissue>
    </source>
</reference>
<reference evidence="1" key="2">
    <citation type="submission" date="2020-11" db="EMBL/GenBank/DDBJ databases">
        <authorList>
            <person name="McCartney M.A."/>
            <person name="Auch B."/>
            <person name="Kono T."/>
            <person name="Mallez S."/>
            <person name="Becker A."/>
            <person name="Gohl D.M."/>
            <person name="Silverstein K.A.T."/>
            <person name="Koren S."/>
            <person name="Bechman K.B."/>
            <person name="Herman A."/>
            <person name="Abrahante J.E."/>
            <person name="Garbe J."/>
        </authorList>
    </citation>
    <scope>NUCLEOTIDE SEQUENCE</scope>
    <source>
        <strain evidence="1">Duluth1</strain>
        <tissue evidence="1">Whole animal</tissue>
    </source>
</reference>
<keyword evidence="2" id="KW-1185">Reference proteome</keyword>
<evidence type="ECO:0000313" key="1">
    <source>
        <dbReference type="EMBL" id="KAH3868752.1"/>
    </source>
</evidence>
<gene>
    <name evidence="1" type="ORF">DPMN_031904</name>
</gene>
<dbReference type="AlphaFoldDB" id="A0A9D4M3Z9"/>
<dbReference type="Proteomes" id="UP000828390">
    <property type="component" value="Unassembled WGS sequence"/>
</dbReference>
<proteinExistence type="predicted"/>
<accession>A0A9D4M3Z9</accession>
<organism evidence="1 2">
    <name type="scientific">Dreissena polymorpha</name>
    <name type="common">Zebra mussel</name>
    <name type="synonym">Mytilus polymorpha</name>
    <dbReference type="NCBI Taxonomy" id="45954"/>
    <lineage>
        <taxon>Eukaryota</taxon>
        <taxon>Metazoa</taxon>
        <taxon>Spiralia</taxon>
        <taxon>Lophotrochozoa</taxon>
        <taxon>Mollusca</taxon>
        <taxon>Bivalvia</taxon>
        <taxon>Autobranchia</taxon>
        <taxon>Heteroconchia</taxon>
        <taxon>Euheterodonta</taxon>
        <taxon>Imparidentia</taxon>
        <taxon>Neoheterodontei</taxon>
        <taxon>Myida</taxon>
        <taxon>Dreissenoidea</taxon>
        <taxon>Dreissenidae</taxon>
        <taxon>Dreissena</taxon>
    </lineage>
</organism>
<dbReference type="EMBL" id="JAIWYP010000002">
    <property type="protein sequence ID" value="KAH3868752.1"/>
    <property type="molecule type" value="Genomic_DNA"/>
</dbReference>
<protein>
    <submittedName>
        <fullName evidence="1">Uncharacterized protein</fullName>
    </submittedName>
</protein>
<sequence>MEEYAAVLKLLYYMAHSYRDKRTRNEDLVRKFLNGINNEDLKCKIKFHKDPKNIDEAVYYAVYYVQIRSSGRGDGNGKHTARRVTSDASKNLDFRTNQRTRDSWPMYRNRYETVDLKAKLISNQLKVDLKLRSHVTIK</sequence>
<evidence type="ECO:0000313" key="2">
    <source>
        <dbReference type="Proteomes" id="UP000828390"/>
    </source>
</evidence>
<comment type="caution">
    <text evidence="1">The sequence shown here is derived from an EMBL/GenBank/DDBJ whole genome shotgun (WGS) entry which is preliminary data.</text>
</comment>